<feature type="transmembrane region" description="Helical" evidence="1">
    <location>
        <begin position="12"/>
        <end position="31"/>
    </location>
</feature>
<feature type="transmembrane region" description="Helical" evidence="1">
    <location>
        <begin position="37"/>
        <end position="64"/>
    </location>
</feature>
<organism evidence="2 3">
    <name type="scientific">Microdochium bolleyi</name>
    <dbReference type="NCBI Taxonomy" id="196109"/>
    <lineage>
        <taxon>Eukaryota</taxon>
        <taxon>Fungi</taxon>
        <taxon>Dikarya</taxon>
        <taxon>Ascomycota</taxon>
        <taxon>Pezizomycotina</taxon>
        <taxon>Sordariomycetes</taxon>
        <taxon>Xylariomycetidae</taxon>
        <taxon>Xylariales</taxon>
        <taxon>Microdochiaceae</taxon>
        <taxon>Microdochium</taxon>
    </lineage>
</organism>
<dbReference type="EMBL" id="KQ964256">
    <property type="protein sequence ID" value="KXJ89020.1"/>
    <property type="molecule type" value="Genomic_DNA"/>
</dbReference>
<accession>A0A136IVK5</accession>
<evidence type="ECO:0000313" key="3">
    <source>
        <dbReference type="Proteomes" id="UP000070501"/>
    </source>
</evidence>
<evidence type="ECO:0000256" key="1">
    <source>
        <dbReference type="SAM" id="Phobius"/>
    </source>
</evidence>
<gene>
    <name evidence="2" type="ORF">Micbo1qcDRAFT_177507</name>
</gene>
<sequence length="321" mass="34258">MDSTRLLHMGEELVYDLFGVVFFAFFAVTIVAFRKPLLSYCAASFVVSSVLWAMTSVFNIGYMLPHLIRSICRLERALRVVTPGGPDEQQQPGGRAALSSMSKSLLNMRGLPGPVSLTSRAAVISPPIVNPAAGGGAAGMAAGAGEQAASRLSSSGVSGCLAIMLLVCACSALLVAVSVGMVLEANVIEQERERQIALTSKEAREFSSHDNDSAHLEAAATAALTAPLLPQRHRDRQQLVCCCRGQAPPSAVLRAAVWVNDYVGIDELRYTGVYTAEECDMLPRIAGSFFFAVPRACTRLFLGPSRMPSRRGLDEEFGGQC</sequence>
<protein>
    <submittedName>
        <fullName evidence="2">Uncharacterized protein</fullName>
    </submittedName>
</protein>
<keyword evidence="1" id="KW-1133">Transmembrane helix</keyword>
<evidence type="ECO:0000313" key="2">
    <source>
        <dbReference type="EMBL" id="KXJ89020.1"/>
    </source>
</evidence>
<keyword evidence="3" id="KW-1185">Reference proteome</keyword>
<dbReference type="InParanoid" id="A0A136IVK5"/>
<dbReference type="OrthoDB" id="10446758at2759"/>
<keyword evidence="1" id="KW-0472">Membrane</keyword>
<reference evidence="3" key="1">
    <citation type="submission" date="2016-02" db="EMBL/GenBank/DDBJ databases">
        <title>Draft genome sequence of Microdochium bolleyi, a fungal endophyte of beachgrass.</title>
        <authorList>
            <consortium name="DOE Joint Genome Institute"/>
            <person name="David A.S."/>
            <person name="May G."/>
            <person name="Haridas S."/>
            <person name="Lim J."/>
            <person name="Wang M."/>
            <person name="Labutti K."/>
            <person name="Lipzen A."/>
            <person name="Barry K."/>
            <person name="Grigoriev I.V."/>
        </authorList>
    </citation>
    <scope>NUCLEOTIDE SEQUENCE [LARGE SCALE GENOMIC DNA]</scope>
    <source>
        <strain evidence="3">J235TASD1</strain>
    </source>
</reference>
<feature type="transmembrane region" description="Helical" evidence="1">
    <location>
        <begin position="160"/>
        <end position="183"/>
    </location>
</feature>
<proteinExistence type="predicted"/>
<dbReference type="AlphaFoldDB" id="A0A136IVK5"/>
<dbReference type="Proteomes" id="UP000070501">
    <property type="component" value="Unassembled WGS sequence"/>
</dbReference>
<keyword evidence="1" id="KW-0812">Transmembrane</keyword>
<name>A0A136IVK5_9PEZI</name>